<dbReference type="InterPro" id="IPR007963">
    <property type="entry name" value="Peptidase_M61_catalytic"/>
</dbReference>
<name>A0ABQ1LVH5_9BACT</name>
<proteinExistence type="predicted"/>
<sequence length="491" mass="57573">MRSLLFLSAFISSLFLIDAVHSQEKKQSEITYTIVPDYQDNQQLNVSFIYKTDKKGNLILRYENESWGDTALFRCIKSLSVEPKARIIHFLPDSSQIVINAKPNQQLTVRYTIQQDFDDSVKNYHRYRPIIQNTYFHILGMRLFIYPVQIFPNDEKKAHLHIKYINQYDAELFHSSLGESTEMEAHLTREELYGTFFLGGDFRRREFKTDGKSVFFITRGKWLNISEDSIFNMLEKTVKAQLAFWNESFAYDFSVSLLPTYEEWTETSKSYSVGGSGLTNSFISFASNNPGIEMERVSWLYNHEFLHRWIGQKIKNKSEEKQYWFSEGFTEYYAYKLMNKNGLLTSSELKKLVISEFIIPHQLSPVNSITNNEITYDKFWSDRNYQKLPYRRGFLYALLLDYKINEQYNSTKSLDNLMLDLLNEAEKNGSFRLDTSTFAEVLLEYLDASALNDFNEFIEQGSPIDFPKALPQYFSKENDEITLNRLPGEGL</sequence>
<evidence type="ECO:0000313" key="2">
    <source>
        <dbReference type="EMBL" id="GGC30673.1"/>
    </source>
</evidence>
<dbReference type="SUPFAM" id="SSF55486">
    <property type="entry name" value="Metalloproteases ('zincins'), catalytic domain"/>
    <property type="match status" value="1"/>
</dbReference>
<evidence type="ECO:0000259" key="1">
    <source>
        <dbReference type="Pfam" id="PF05299"/>
    </source>
</evidence>
<dbReference type="InterPro" id="IPR027268">
    <property type="entry name" value="Peptidase_M4/M1_CTD_sf"/>
</dbReference>
<accession>A0ABQ1LVH5</accession>
<dbReference type="Proteomes" id="UP000636010">
    <property type="component" value="Unassembled WGS sequence"/>
</dbReference>
<dbReference type="Gene3D" id="1.10.390.10">
    <property type="entry name" value="Neutral Protease Domain 2"/>
    <property type="match status" value="1"/>
</dbReference>
<reference evidence="3" key="1">
    <citation type="journal article" date="2019" name="Int. J. Syst. Evol. Microbiol.">
        <title>The Global Catalogue of Microorganisms (GCM) 10K type strain sequencing project: providing services to taxonomists for standard genome sequencing and annotation.</title>
        <authorList>
            <consortium name="The Broad Institute Genomics Platform"/>
            <consortium name="The Broad Institute Genome Sequencing Center for Infectious Disease"/>
            <person name="Wu L."/>
            <person name="Ma J."/>
        </authorList>
    </citation>
    <scope>NUCLEOTIDE SEQUENCE [LARGE SCALE GENOMIC DNA]</scope>
    <source>
        <strain evidence="3">CGMCC 1.10832</strain>
    </source>
</reference>
<keyword evidence="3" id="KW-1185">Reference proteome</keyword>
<dbReference type="EMBL" id="BMEC01000004">
    <property type="protein sequence ID" value="GGC30673.1"/>
    <property type="molecule type" value="Genomic_DNA"/>
</dbReference>
<evidence type="ECO:0000313" key="3">
    <source>
        <dbReference type="Proteomes" id="UP000636010"/>
    </source>
</evidence>
<comment type="caution">
    <text evidence="2">The sequence shown here is derived from an EMBL/GenBank/DDBJ whole genome shotgun (WGS) entry which is preliminary data.</text>
</comment>
<protein>
    <recommendedName>
        <fullName evidence="1">Peptidase M61 catalytic domain-containing protein</fullName>
    </recommendedName>
</protein>
<gene>
    <name evidence="2" type="ORF">GCM10011506_15100</name>
</gene>
<dbReference type="RefSeq" id="WP_188461916.1">
    <property type="nucleotide sequence ID" value="NZ_BAABHU010000004.1"/>
</dbReference>
<feature type="domain" description="Peptidase M61 catalytic" evidence="1">
    <location>
        <begin position="299"/>
        <end position="353"/>
    </location>
</feature>
<dbReference type="Pfam" id="PF05299">
    <property type="entry name" value="Peptidase_M61"/>
    <property type="match status" value="1"/>
</dbReference>
<organism evidence="2 3">
    <name type="scientific">Marivirga lumbricoides</name>
    <dbReference type="NCBI Taxonomy" id="1046115"/>
    <lineage>
        <taxon>Bacteria</taxon>
        <taxon>Pseudomonadati</taxon>
        <taxon>Bacteroidota</taxon>
        <taxon>Cytophagia</taxon>
        <taxon>Cytophagales</taxon>
        <taxon>Marivirgaceae</taxon>
        <taxon>Marivirga</taxon>
    </lineage>
</organism>